<dbReference type="PANTHER" id="PTHR15681:SF1">
    <property type="entry name" value="MAD2L1-BINDING PROTEIN"/>
    <property type="match status" value="1"/>
</dbReference>
<feature type="compositionally biased region" description="Low complexity" evidence="1">
    <location>
        <begin position="180"/>
        <end position="194"/>
    </location>
</feature>
<protein>
    <submittedName>
        <fullName evidence="3">Uncharacterized protein LOC103518114</fullName>
    </submittedName>
</protein>
<evidence type="ECO:0000313" key="2">
    <source>
        <dbReference type="Proteomes" id="UP000079169"/>
    </source>
</evidence>
<feature type="compositionally biased region" description="Basic and acidic residues" evidence="1">
    <location>
        <begin position="195"/>
        <end position="205"/>
    </location>
</feature>
<name>A0A1S4ELZ3_DIACI</name>
<dbReference type="GO" id="GO:0007096">
    <property type="term" value="P:regulation of exit from mitosis"/>
    <property type="evidence" value="ECO:0007669"/>
    <property type="project" value="InterPro"/>
</dbReference>
<evidence type="ECO:0000313" key="3">
    <source>
        <dbReference type="RefSeq" id="XP_017303183.1"/>
    </source>
</evidence>
<proteinExistence type="predicted"/>
<feature type="non-terminal residue" evidence="3">
    <location>
        <position position="1"/>
    </location>
</feature>
<accession>A0A1S4ELZ3</accession>
<evidence type="ECO:0000256" key="1">
    <source>
        <dbReference type="SAM" id="MobiDB-lite"/>
    </source>
</evidence>
<organism evidence="2 3">
    <name type="scientific">Diaphorina citri</name>
    <name type="common">Asian citrus psyllid</name>
    <dbReference type="NCBI Taxonomy" id="121845"/>
    <lineage>
        <taxon>Eukaryota</taxon>
        <taxon>Metazoa</taxon>
        <taxon>Ecdysozoa</taxon>
        <taxon>Arthropoda</taxon>
        <taxon>Hexapoda</taxon>
        <taxon>Insecta</taxon>
        <taxon>Pterygota</taxon>
        <taxon>Neoptera</taxon>
        <taxon>Paraneoptera</taxon>
        <taxon>Hemiptera</taxon>
        <taxon>Sternorrhyncha</taxon>
        <taxon>Psylloidea</taxon>
        <taxon>Psyllidae</taxon>
        <taxon>Diaphorininae</taxon>
        <taxon>Diaphorina</taxon>
    </lineage>
</organism>
<feature type="region of interest" description="Disordered" evidence="1">
    <location>
        <begin position="177"/>
        <end position="209"/>
    </location>
</feature>
<reference evidence="3" key="1">
    <citation type="submission" date="2025-08" db="UniProtKB">
        <authorList>
            <consortium name="RefSeq"/>
        </authorList>
    </citation>
    <scope>IDENTIFICATION</scope>
</reference>
<dbReference type="AlphaFoldDB" id="A0A1S4ELZ3"/>
<dbReference type="KEGG" id="dci:103518114"/>
<dbReference type="InterPro" id="IPR009511">
    <property type="entry name" value="MAD1/Cdc20-bound-Mad2-bd"/>
</dbReference>
<gene>
    <name evidence="3" type="primary">LOC103518114</name>
</gene>
<keyword evidence="2" id="KW-1185">Reference proteome</keyword>
<dbReference type="GeneID" id="103518114"/>
<dbReference type="GO" id="GO:0005634">
    <property type="term" value="C:nucleus"/>
    <property type="evidence" value="ECO:0007669"/>
    <property type="project" value="InterPro"/>
</dbReference>
<dbReference type="RefSeq" id="XP_017303183.1">
    <property type="nucleotide sequence ID" value="XM_017447694.2"/>
</dbReference>
<dbReference type="PaxDb" id="121845-A0A1S4ELZ3"/>
<dbReference type="Proteomes" id="UP000079169">
    <property type="component" value="Unplaced"/>
</dbReference>
<dbReference type="PANTHER" id="PTHR15681">
    <property type="entry name" value="MAD2L1-BINDING PROTEIN"/>
    <property type="match status" value="1"/>
</dbReference>
<dbReference type="InterPro" id="IPR053729">
    <property type="entry name" value="MAD2L1BP_domain_sf"/>
</dbReference>
<dbReference type="Gene3D" id="3.30.900.20">
    <property type="match status" value="1"/>
</dbReference>
<sequence>FQNEQGSRSITSCVASERHFKKTTDAVETIESYIQSISQEILSANRQLTEVILLLGSSPVNPQDVFQIILPCLSLGHSDAHHSTRKPLHSLMKNILISEILNKVLSRTSSSTNMYVLLKISSSSYDNDDYILREHFHIPANCQHVSFTFHTPVLSTEQCSCVIPYEDSIISFAENSSVENTSGNNSHGNTNSSNEENHKDRKDASSDAVEVNTSNHVEDNHVWYQNKATLKSFRDIQVKGSSVVNFWVNPASFV</sequence>